<dbReference type="Gene3D" id="3.40.630.10">
    <property type="entry name" value="Zn peptidases"/>
    <property type="match status" value="1"/>
</dbReference>
<dbReference type="PANTHER" id="PTHR30575">
    <property type="entry name" value="PEPTIDASE M20"/>
    <property type="match status" value="1"/>
</dbReference>
<gene>
    <name evidence="1" type="ORF">S01H1_09639</name>
</gene>
<organism evidence="1">
    <name type="scientific">marine sediment metagenome</name>
    <dbReference type="NCBI Taxonomy" id="412755"/>
    <lineage>
        <taxon>unclassified sequences</taxon>
        <taxon>metagenomes</taxon>
        <taxon>ecological metagenomes</taxon>
    </lineage>
</organism>
<dbReference type="SUPFAM" id="SSF53187">
    <property type="entry name" value="Zn-dependent exopeptidases"/>
    <property type="match status" value="1"/>
</dbReference>
<evidence type="ECO:0008006" key="2">
    <source>
        <dbReference type="Google" id="ProtNLM"/>
    </source>
</evidence>
<comment type="caution">
    <text evidence="1">The sequence shown here is derived from an EMBL/GenBank/DDBJ whole genome shotgun (WGS) entry which is preliminary data.</text>
</comment>
<proteinExistence type="predicted"/>
<sequence>MSTIQKEKRTALEFVDENRGWLSEFHKEIWHYAEPAFREYRSVKAYVKLLVDEGFEVEEGSGDMPTAFCAFWGEGKPVIGGFSEYDAVPGCSQATVPYRKARDENLHPWTAGHTDPHSALG</sequence>
<dbReference type="GO" id="GO:0005737">
    <property type="term" value="C:cytoplasm"/>
    <property type="evidence" value="ECO:0007669"/>
    <property type="project" value="TreeGrafter"/>
</dbReference>
<dbReference type="InterPro" id="IPR052030">
    <property type="entry name" value="Peptidase_M20/M20A_hydrolases"/>
</dbReference>
<dbReference type="AlphaFoldDB" id="X0SUY5"/>
<dbReference type="EMBL" id="BARS01004924">
    <property type="protein sequence ID" value="GAF84809.1"/>
    <property type="molecule type" value="Genomic_DNA"/>
</dbReference>
<dbReference type="GO" id="GO:0046657">
    <property type="term" value="P:folic acid catabolic process"/>
    <property type="evidence" value="ECO:0007669"/>
    <property type="project" value="TreeGrafter"/>
</dbReference>
<evidence type="ECO:0000313" key="1">
    <source>
        <dbReference type="EMBL" id="GAF84809.1"/>
    </source>
</evidence>
<feature type="non-terminal residue" evidence="1">
    <location>
        <position position="121"/>
    </location>
</feature>
<protein>
    <recommendedName>
        <fullName evidence="2">Peptidase M20 dimerisation domain-containing protein</fullName>
    </recommendedName>
</protein>
<accession>X0SUY5</accession>
<reference evidence="1" key="1">
    <citation type="journal article" date="2014" name="Front. Microbiol.">
        <title>High frequency of phylogenetically diverse reductive dehalogenase-homologous genes in deep subseafloor sedimentary metagenomes.</title>
        <authorList>
            <person name="Kawai M."/>
            <person name="Futagami T."/>
            <person name="Toyoda A."/>
            <person name="Takaki Y."/>
            <person name="Nishi S."/>
            <person name="Hori S."/>
            <person name="Arai W."/>
            <person name="Tsubouchi T."/>
            <person name="Morono Y."/>
            <person name="Uchiyama I."/>
            <person name="Ito T."/>
            <person name="Fujiyama A."/>
            <person name="Inagaki F."/>
            <person name="Takami H."/>
        </authorList>
    </citation>
    <scope>NUCLEOTIDE SEQUENCE</scope>
    <source>
        <strain evidence="1">Expedition CK06-06</strain>
    </source>
</reference>
<dbReference type="PANTHER" id="PTHR30575:SF0">
    <property type="entry name" value="XAA-ARG DIPEPTIDASE"/>
    <property type="match status" value="1"/>
</dbReference>
<name>X0SUY5_9ZZZZ</name>
<dbReference type="GO" id="GO:0016805">
    <property type="term" value="F:dipeptidase activity"/>
    <property type="evidence" value="ECO:0007669"/>
    <property type="project" value="TreeGrafter"/>
</dbReference>
<dbReference type="GO" id="GO:0071713">
    <property type="term" value="F:para-aminobenzoyl-glutamate hydrolase activity"/>
    <property type="evidence" value="ECO:0007669"/>
    <property type="project" value="TreeGrafter"/>
</dbReference>